<name>A0A839HD10_9GAMM</name>
<dbReference type="InterPro" id="IPR002762">
    <property type="entry name" value="CbiX-like"/>
</dbReference>
<protein>
    <submittedName>
        <fullName evidence="3">Sirohydrochlorin chelatase</fullName>
    </submittedName>
</protein>
<dbReference type="GO" id="GO:0016829">
    <property type="term" value="F:lyase activity"/>
    <property type="evidence" value="ECO:0007669"/>
    <property type="project" value="UniProtKB-KW"/>
</dbReference>
<evidence type="ECO:0000313" key="4">
    <source>
        <dbReference type="Proteomes" id="UP000548632"/>
    </source>
</evidence>
<keyword evidence="1" id="KW-0479">Metal-binding</keyword>
<dbReference type="Pfam" id="PF01903">
    <property type="entry name" value="CbiX"/>
    <property type="match status" value="2"/>
</dbReference>
<dbReference type="AlphaFoldDB" id="A0A839HD10"/>
<dbReference type="Gene3D" id="3.40.50.1400">
    <property type="match status" value="2"/>
</dbReference>
<evidence type="ECO:0000256" key="1">
    <source>
        <dbReference type="ARBA" id="ARBA00022723"/>
    </source>
</evidence>
<proteinExistence type="predicted"/>
<sequence>MNTAKLNLLIVGHGTRFHGGNSETHAFIAQWQLRHPSWQITTCFIEYDDVLLDNGLDQAAAHASQVRVIPLILNAARHVKLEIPAAIAAARIRHPQHQFECAPHLGMGHEVCMMLQRQLQQLMTNCGMPDPRTTGVILLGRGSSDASANGQLAKMARWLFEDNDHELIDLAFTGITWPRLETVVQRQIRLDMKQIMILPAYLFAGRLTERIALQVERLRHHYPTVTFALAQPLGTDTALFDLLDKRACPDKHITNEDDTLLLCDGCPYQPN</sequence>
<organism evidence="3 4">
    <name type="scientific">Thiospirillum jenense</name>
    <dbReference type="NCBI Taxonomy" id="1653858"/>
    <lineage>
        <taxon>Bacteria</taxon>
        <taxon>Pseudomonadati</taxon>
        <taxon>Pseudomonadota</taxon>
        <taxon>Gammaproteobacteria</taxon>
        <taxon>Chromatiales</taxon>
        <taxon>Chromatiaceae</taxon>
        <taxon>Thiospirillum</taxon>
    </lineage>
</organism>
<gene>
    <name evidence="3" type="ORF">HUK38_11445</name>
</gene>
<dbReference type="Proteomes" id="UP000548632">
    <property type="component" value="Unassembled WGS sequence"/>
</dbReference>
<evidence type="ECO:0000256" key="2">
    <source>
        <dbReference type="ARBA" id="ARBA00023239"/>
    </source>
</evidence>
<comment type="caution">
    <text evidence="3">The sequence shown here is derived from an EMBL/GenBank/DDBJ whole genome shotgun (WGS) entry which is preliminary data.</text>
</comment>
<dbReference type="GO" id="GO:0046872">
    <property type="term" value="F:metal ion binding"/>
    <property type="evidence" value="ECO:0007669"/>
    <property type="project" value="UniProtKB-KW"/>
</dbReference>
<keyword evidence="2" id="KW-0456">Lyase</keyword>
<reference evidence="3 4" key="1">
    <citation type="journal article" date="2020" name="Arch. Microbiol.">
        <title>The genome sequence of the giant phototrophic gammaproteobacterium Thiospirillum jenense gives insight into its physiological properties and phylogenetic relationships.</title>
        <authorList>
            <person name="Imhoff J.F."/>
            <person name="Meyer T.E."/>
            <person name="Kyndt J.A."/>
        </authorList>
    </citation>
    <scope>NUCLEOTIDE SEQUENCE [LARGE SCALE GENOMIC DNA]</scope>
    <source>
        <strain evidence="3 4">DSM 216</strain>
    </source>
</reference>
<evidence type="ECO:0000313" key="3">
    <source>
        <dbReference type="EMBL" id="MBB1126835.1"/>
    </source>
</evidence>
<dbReference type="InterPro" id="IPR050963">
    <property type="entry name" value="Sirohydro_Cobaltochel/CbiX"/>
</dbReference>
<keyword evidence="4" id="KW-1185">Reference proteome</keyword>
<accession>A0A839HD10</accession>
<dbReference type="CDD" id="cd03414">
    <property type="entry name" value="CbiX_SirB_C"/>
    <property type="match status" value="1"/>
</dbReference>
<dbReference type="EMBL" id="JABVCQ010000027">
    <property type="protein sequence ID" value="MBB1126835.1"/>
    <property type="molecule type" value="Genomic_DNA"/>
</dbReference>
<dbReference type="SUPFAM" id="SSF53800">
    <property type="entry name" value="Chelatase"/>
    <property type="match status" value="1"/>
</dbReference>
<dbReference type="RefSeq" id="WP_182584465.1">
    <property type="nucleotide sequence ID" value="NZ_JABVCQ010000027.1"/>
</dbReference>
<dbReference type="PANTHER" id="PTHR33542">
    <property type="entry name" value="SIROHYDROCHLORIN FERROCHELATASE, CHLOROPLASTIC"/>
    <property type="match status" value="1"/>
</dbReference>
<dbReference type="PANTHER" id="PTHR33542:SF3">
    <property type="entry name" value="SIROHYDROCHLORIN FERROCHELATASE, CHLOROPLASTIC"/>
    <property type="match status" value="1"/>
</dbReference>
<dbReference type="CDD" id="cd03416">
    <property type="entry name" value="CbiX_SirB_N"/>
    <property type="match status" value="1"/>
</dbReference>